<organism evidence="1 2">
    <name type="scientific">Sphingomonas parapaucimobilis NBRC 15100</name>
    <dbReference type="NCBI Taxonomy" id="1219049"/>
    <lineage>
        <taxon>Bacteria</taxon>
        <taxon>Pseudomonadati</taxon>
        <taxon>Pseudomonadota</taxon>
        <taxon>Alphaproteobacteria</taxon>
        <taxon>Sphingomonadales</taxon>
        <taxon>Sphingomonadaceae</taxon>
        <taxon>Sphingomonas</taxon>
    </lineage>
</organism>
<keyword evidence="2" id="KW-1185">Reference proteome</keyword>
<sequence>MRRLSAGRLRHRVRIEEPNLVDNGKGGRSAPAGQAKWKTLADRVPAEVIALRGDRALQHLVERQRQLWKVTIRNRSGLTIANRIVYGDSILTITAIAPTDARDGLVLSCESGQAS</sequence>
<reference evidence="1 2" key="1">
    <citation type="submission" date="2014-11" db="EMBL/GenBank/DDBJ databases">
        <title>Whole genome shotgun sequence of Sphingomonas parapaucimobilis NBRC 15100.</title>
        <authorList>
            <person name="Katano-Makiyama Y."/>
            <person name="Hosoyama A."/>
            <person name="Hashimoto M."/>
            <person name="Hosoyama Y."/>
            <person name="Noguchi M."/>
            <person name="Numata M."/>
            <person name="Tsuchikane K."/>
            <person name="Hirakata S."/>
            <person name="Uohara A."/>
            <person name="Shimodaira J."/>
            <person name="Ohji S."/>
            <person name="Ichikawa N."/>
            <person name="Kimura A."/>
            <person name="Yamazoe A."/>
            <person name="Fujita N."/>
        </authorList>
    </citation>
    <scope>NUCLEOTIDE SEQUENCE [LARGE SCALE GENOMIC DNA]</scope>
    <source>
        <strain evidence="1 2">NBRC 15100</strain>
    </source>
</reference>
<gene>
    <name evidence="1" type="ORF">SP5_034_01370</name>
</gene>
<proteinExistence type="predicted"/>
<dbReference type="InterPro" id="IPR008767">
    <property type="entry name" value="Phage_SPP1_head-tail_adaptor"/>
</dbReference>
<comment type="caution">
    <text evidence="1">The sequence shown here is derived from an EMBL/GenBank/DDBJ whole genome shotgun (WGS) entry which is preliminary data.</text>
</comment>
<dbReference type="Proteomes" id="UP000032305">
    <property type="component" value="Unassembled WGS sequence"/>
</dbReference>
<evidence type="ECO:0000313" key="2">
    <source>
        <dbReference type="Proteomes" id="UP000032305"/>
    </source>
</evidence>
<dbReference type="Pfam" id="PF05521">
    <property type="entry name" value="Phage_HCP"/>
    <property type="match status" value="1"/>
</dbReference>
<name>A0A0A1W5V3_9SPHN</name>
<accession>A0A0A1W5V3</accession>
<dbReference type="RefSeq" id="WP_042485622.1">
    <property type="nucleotide sequence ID" value="NZ_BBPI01000034.1"/>
</dbReference>
<dbReference type="OrthoDB" id="7570189at2"/>
<protein>
    <submittedName>
        <fullName evidence="1">Putative phage head-tail adaptor</fullName>
    </submittedName>
</protein>
<dbReference type="EMBL" id="BBPI01000034">
    <property type="protein sequence ID" value="GAM00562.1"/>
    <property type="molecule type" value="Genomic_DNA"/>
</dbReference>
<dbReference type="InterPro" id="IPR038666">
    <property type="entry name" value="SSP1_head-tail_sf"/>
</dbReference>
<dbReference type="Gene3D" id="2.40.10.270">
    <property type="entry name" value="Bacteriophage SPP1 head-tail adaptor protein"/>
    <property type="match status" value="1"/>
</dbReference>
<evidence type="ECO:0000313" key="1">
    <source>
        <dbReference type="EMBL" id="GAM00562.1"/>
    </source>
</evidence>
<dbReference type="AlphaFoldDB" id="A0A0A1W5V3"/>